<dbReference type="PANTHER" id="PTHR31965:SF1">
    <property type="entry name" value="TRANSMEMBRANE PROTEIN 42"/>
    <property type="match status" value="1"/>
</dbReference>
<protein>
    <submittedName>
        <fullName evidence="3">(rape) hypothetical protein</fullName>
    </submittedName>
    <submittedName>
        <fullName evidence="4">BnaC05g23940D protein</fullName>
    </submittedName>
</protein>
<dbReference type="Proteomes" id="UP000028999">
    <property type="component" value="Unassembled WGS sequence"/>
</dbReference>
<gene>
    <name evidence="4" type="primary">BnaC05g23940D</name>
    <name evidence="3" type="ORF">DARMORV10_C05P30020.1</name>
    <name evidence="4" type="ORF">GSBRNA2T00031108001</name>
</gene>
<organism evidence="4 5">
    <name type="scientific">Brassica napus</name>
    <name type="common">Rape</name>
    <dbReference type="NCBI Taxonomy" id="3708"/>
    <lineage>
        <taxon>Eukaryota</taxon>
        <taxon>Viridiplantae</taxon>
        <taxon>Streptophyta</taxon>
        <taxon>Embryophyta</taxon>
        <taxon>Tracheophyta</taxon>
        <taxon>Spermatophyta</taxon>
        <taxon>Magnoliopsida</taxon>
        <taxon>eudicotyledons</taxon>
        <taxon>Gunneridae</taxon>
        <taxon>Pentapetalae</taxon>
        <taxon>rosids</taxon>
        <taxon>malvids</taxon>
        <taxon>Brassicales</taxon>
        <taxon>Brassicaceae</taxon>
        <taxon>Brassiceae</taxon>
        <taxon>Brassica</taxon>
    </lineage>
</organism>
<dbReference type="PANTHER" id="PTHR31965">
    <property type="entry name" value="TRANSMEMBRANE PROTEIN 42"/>
    <property type="match status" value="1"/>
</dbReference>
<reference evidence="3" key="3">
    <citation type="submission" date="2021-01" db="EMBL/GenBank/DDBJ databases">
        <authorList>
            <consortium name="Genoscope - CEA"/>
            <person name="William W."/>
        </authorList>
    </citation>
    <scope>NUCLEOTIDE SEQUENCE</scope>
</reference>
<comment type="subcellular location">
    <subcellularLocation>
        <location evidence="1">Membrane</location>
        <topology evidence="1">Multi-pass membrane protein</topology>
    </subcellularLocation>
</comment>
<dbReference type="PaxDb" id="3708-A0A078F537"/>
<proteinExistence type="predicted"/>
<feature type="transmembrane region" description="Helical" evidence="2">
    <location>
        <begin position="96"/>
        <end position="114"/>
    </location>
</feature>
<name>A0A078F537_BRANA</name>
<feature type="transmembrane region" description="Helical" evidence="2">
    <location>
        <begin position="36"/>
        <end position="59"/>
    </location>
</feature>
<keyword evidence="2" id="KW-0472">Membrane</keyword>
<evidence type="ECO:0000256" key="1">
    <source>
        <dbReference type="ARBA" id="ARBA00004141"/>
    </source>
</evidence>
<dbReference type="EMBL" id="LK031997">
    <property type="protein sequence ID" value="CDY09525.1"/>
    <property type="molecule type" value="Genomic_DNA"/>
</dbReference>
<accession>A0A078F537</accession>
<evidence type="ECO:0000313" key="5">
    <source>
        <dbReference type="Proteomes" id="UP000028999"/>
    </source>
</evidence>
<evidence type="ECO:0000313" key="3">
    <source>
        <dbReference type="EMBL" id="CAF1928943.1"/>
    </source>
</evidence>
<keyword evidence="2" id="KW-1133">Transmembrane helix</keyword>
<dbReference type="STRING" id="3708.A0A078F537"/>
<dbReference type="Gramene" id="CDY09525">
    <property type="protein sequence ID" value="CDY09525"/>
    <property type="gene ID" value="GSBRNA2T00031108001"/>
</dbReference>
<keyword evidence="5" id="KW-1185">Reference proteome</keyword>
<dbReference type="InterPro" id="IPR037185">
    <property type="entry name" value="EmrE-like"/>
</dbReference>
<reference evidence="4" key="2">
    <citation type="submission" date="2014-06" db="EMBL/GenBank/DDBJ databases">
        <authorList>
            <person name="Genoscope - CEA"/>
        </authorList>
    </citation>
    <scope>NUCLEOTIDE SEQUENCE</scope>
</reference>
<dbReference type="InterPro" id="IPR039632">
    <property type="entry name" value="TMEM42"/>
</dbReference>
<dbReference type="Proteomes" id="UP001295469">
    <property type="component" value="Chromosome C05"/>
</dbReference>
<dbReference type="AlphaFoldDB" id="A0A078F537"/>
<sequence length="151" mass="16685">MVVNMNGYHKSAKEKRIHLGNLCWVQCSSCCRLCEVFLTIVIEYGLVVLCNVVMWGCYVNSLRSLSSLHATITNFAANFLSSGFAGLLLFHESLSIPLVFGALSITIAVVILSNSSVDKKISSRTNIIASLLEKVCFCVQVLRKTSCYQMH</sequence>
<keyword evidence="2" id="KW-0812">Transmembrane</keyword>
<reference evidence="4 5" key="1">
    <citation type="journal article" date="2014" name="Science">
        <title>Plant genetics. Early allopolyploid evolution in the post-Neolithic Brassica napus oilseed genome.</title>
        <authorList>
            <person name="Chalhoub B."/>
            <person name="Denoeud F."/>
            <person name="Liu S."/>
            <person name="Parkin I.A."/>
            <person name="Tang H."/>
            <person name="Wang X."/>
            <person name="Chiquet J."/>
            <person name="Belcram H."/>
            <person name="Tong C."/>
            <person name="Samans B."/>
            <person name="Correa M."/>
            <person name="Da Silva C."/>
            <person name="Just J."/>
            <person name="Falentin C."/>
            <person name="Koh C.S."/>
            <person name="Le Clainche I."/>
            <person name="Bernard M."/>
            <person name="Bento P."/>
            <person name="Noel B."/>
            <person name="Labadie K."/>
            <person name="Alberti A."/>
            <person name="Charles M."/>
            <person name="Arnaud D."/>
            <person name="Guo H."/>
            <person name="Daviaud C."/>
            <person name="Alamery S."/>
            <person name="Jabbari K."/>
            <person name="Zhao M."/>
            <person name="Edger P.P."/>
            <person name="Chelaifa H."/>
            <person name="Tack D."/>
            <person name="Lassalle G."/>
            <person name="Mestiri I."/>
            <person name="Schnel N."/>
            <person name="Le Paslier M.C."/>
            <person name="Fan G."/>
            <person name="Renault V."/>
            <person name="Bayer P.E."/>
            <person name="Golicz A.A."/>
            <person name="Manoli S."/>
            <person name="Lee T.H."/>
            <person name="Thi V.H."/>
            <person name="Chalabi S."/>
            <person name="Hu Q."/>
            <person name="Fan C."/>
            <person name="Tollenaere R."/>
            <person name="Lu Y."/>
            <person name="Battail C."/>
            <person name="Shen J."/>
            <person name="Sidebottom C.H."/>
            <person name="Wang X."/>
            <person name="Canaguier A."/>
            <person name="Chauveau A."/>
            <person name="Berard A."/>
            <person name="Deniot G."/>
            <person name="Guan M."/>
            <person name="Liu Z."/>
            <person name="Sun F."/>
            <person name="Lim Y.P."/>
            <person name="Lyons E."/>
            <person name="Town C.D."/>
            <person name="Bancroft I."/>
            <person name="Wang X."/>
            <person name="Meng J."/>
            <person name="Ma J."/>
            <person name="Pires J.C."/>
            <person name="King G.J."/>
            <person name="Brunel D."/>
            <person name="Delourme R."/>
            <person name="Renard M."/>
            <person name="Aury J.M."/>
            <person name="Adams K.L."/>
            <person name="Batley J."/>
            <person name="Snowdon R.J."/>
            <person name="Tost J."/>
            <person name="Edwards D."/>
            <person name="Zhou Y."/>
            <person name="Hua W."/>
            <person name="Sharpe A.G."/>
            <person name="Paterson A.H."/>
            <person name="Guan C."/>
            <person name="Wincker P."/>
        </authorList>
    </citation>
    <scope>NUCLEOTIDE SEQUENCE [LARGE SCALE GENOMIC DNA]</scope>
    <source>
        <strain evidence="5">cv. Darmor-bzh</strain>
    </source>
</reference>
<dbReference type="EMBL" id="HG994369">
    <property type="protein sequence ID" value="CAF1928943.1"/>
    <property type="molecule type" value="Genomic_DNA"/>
</dbReference>
<evidence type="ECO:0000256" key="2">
    <source>
        <dbReference type="SAM" id="Phobius"/>
    </source>
</evidence>
<dbReference type="OMA" id="CRLCEVF"/>
<evidence type="ECO:0000313" key="4">
    <source>
        <dbReference type="EMBL" id="CDY09525.1"/>
    </source>
</evidence>
<dbReference type="SUPFAM" id="SSF103481">
    <property type="entry name" value="Multidrug resistance efflux transporter EmrE"/>
    <property type="match status" value="1"/>
</dbReference>